<proteinExistence type="predicted"/>
<reference evidence="1 2" key="2">
    <citation type="submission" date="2020-02" db="EMBL/GenBank/DDBJ databases">
        <title>Erythrobacter dongmakensis sp. nov., isolated from a tidal mudflat.</title>
        <authorList>
            <person name="Kim I.S."/>
        </authorList>
    </citation>
    <scope>NUCLEOTIDE SEQUENCE [LARGE SCALE GENOMIC DNA]</scope>
    <source>
        <strain evidence="1 2">GH3-10</strain>
    </source>
</reference>
<evidence type="ECO:0000313" key="2">
    <source>
        <dbReference type="Proteomes" id="UP000461409"/>
    </source>
</evidence>
<evidence type="ECO:0000313" key="1">
    <source>
        <dbReference type="EMBL" id="MWV27270.1"/>
    </source>
</evidence>
<keyword evidence="2" id="KW-1185">Reference proteome</keyword>
<dbReference type="AlphaFoldDB" id="A0A844XBQ2"/>
<accession>A0A844XBQ2</accession>
<sequence length="68" mass="7514">MNVQRYELRIDRRGASESLCLDVPDLATALIVADINIASGAAQIFKGNKIVATIEKQSPRQAPYWRVA</sequence>
<dbReference type="RefSeq" id="WP_160484856.1">
    <property type="nucleotide sequence ID" value="NZ_WUBR01000001.1"/>
</dbReference>
<name>A0A844XBQ2_9SPHN</name>
<protein>
    <submittedName>
        <fullName evidence="1">Uncharacterized protein</fullName>
    </submittedName>
</protein>
<comment type="caution">
    <text evidence="1">The sequence shown here is derived from an EMBL/GenBank/DDBJ whole genome shotgun (WGS) entry which is preliminary data.</text>
</comment>
<dbReference type="Proteomes" id="UP000461409">
    <property type="component" value="Unassembled WGS sequence"/>
</dbReference>
<organism evidence="1 2">
    <name type="scientific">Aurantiacibacter rhizosphaerae</name>
    <dbReference type="NCBI Taxonomy" id="2691582"/>
    <lineage>
        <taxon>Bacteria</taxon>
        <taxon>Pseudomonadati</taxon>
        <taxon>Pseudomonadota</taxon>
        <taxon>Alphaproteobacteria</taxon>
        <taxon>Sphingomonadales</taxon>
        <taxon>Erythrobacteraceae</taxon>
        <taxon>Aurantiacibacter</taxon>
    </lineage>
</organism>
<gene>
    <name evidence="1" type="ORF">GRF63_05070</name>
</gene>
<reference evidence="1 2" key="1">
    <citation type="submission" date="2019-12" db="EMBL/GenBank/DDBJ databases">
        <authorList>
            <person name="Lee S.D."/>
        </authorList>
    </citation>
    <scope>NUCLEOTIDE SEQUENCE [LARGE SCALE GENOMIC DNA]</scope>
    <source>
        <strain evidence="1 2">GH3-10</strain>
    </source>
</reference>
<dbReference type="EMBL" id="WUBR01000001">
    <property type="protein sequence ID" value="MWV27270.1"/>
    <property type="molecule type" value="Genomic_DNA"/>
</dbReference>